<dbReference type="Proteomes" id="UP000824078">
    <property type="component" value="Unassembled WGS sequence"/>
</dbReference>
<dbReference type="GO" id="GO:0006567">
    <property type="term" value="P:L-threonine catabolic process"/>
    <property type="evidence" value="ECO:0007669"/>
    <property type="project" value="TreeGrafter"/>
</dbReference>
<dbReference type="Gene3D" id="3.40.50.1100">
    <property type="match status" value="2"/>
</dbReference>
<accession>A0A9D1HW33</accession>
<dbReference type="EMBL" id="DVMQ01000006">
    <property type="protein sequence ID" value="HIU23638.1"/>
    <property type="molecule type" value="Genomic_DNA"/>
</dbReference>
<dbReference type="GO" id="GO:0003941">
    <property type="term" value="F:L-serine ammonia-lyase activity"/>
    <property type="evidence" value="ECO:0007669"/>
    <property type="project" value="TreeGrafter"/>
</dbReference>
<dbReference type="GO" id="GO:0006565">
    <property type="term" value="P:L-serine catabolic process"/>
    <property type="evidence" value="ECO:0007669"/>
    <property type="project" value="TreeGrafter"/>
</dbReference>
<proteinExistence type="predicted"/>
<protein>
    <submittedName>
        <fullName evidence="5">Pyridoxal-phosphate dependent enzyme</fullName>
    </submittedName>
</protein>
<dbReference type="GO" id="GO:0004794">
    <property type="term" value="F:threonine deaminase activity"/>
    <property type="evidence" value="ECO:0007669"/>
    <property type="project" value="TreeGrafter"/>
</dbReference>
<evidence type="ECO:0000259" key="4">
    <source>
        <dbReference type="Pfam" id="PF00291"/>
    </source>
</evidence>
<dbReference type="InterPro" id="IPR036052">
    <property type="entry name" value="TrpB-like_PALP_sf"/>
</dbReference>
<keyword evidence="3" id="KW-0456">Lyase</keyword>
<dbReference type="InterPro" id="IPR001926">
    <property type="entry name" value="TrpB-like_PALP"/>
</dbReference>
<keyword evidence="2" id="KW-0663">Pyridoxal phosphate</keyword>
<dbReference type="PANTHER" id="PTHR48078:SF6">
    <property type="entry name" value="L-THREONINE DEHYDRATASE CATABOLIC TDCB"/>
    <property type="match status" value="1"/>
</dbReference>
<comment type="cofactor">
    <cofactor evidence="1">
        <name>pyridoxal 5'-phosphate</name>
        <dbReference type="ChEBI" id="CHEBI:597326"/>
    </cofactor>
</comment>
<organism evidence="5 6">
    <name type="scientific">Candidatus Coprovicinus avistercoris</name>
    <dbReference type="NCBI Taxonomy" id="2840754"/>
    <lineage>
        <taxon>Bacteria</taxon>
        <taxon>Bacillati</taxon>
        <taxon>Actinomycetota</taxon>
        <taxon>Coriobacteriia</taxon>
        <taxon>Coriobacteriales</taxon>
        <taxon>Coriobacteriaceae</taxon>
        <taxon>Coriobacteriaceae incertae sedis</taxon>
        <taxon>Candidatus Coprovicinus</taxon>
    </lineage>
</organism>
<sequence>MVRHVSIDDVRTARERLEGRVRRTWLEESVYLGNRNRRYFYKLESQQIGKSFKIRGALNVLEQLNLGERARGVGVVSTGNSAVALAYAARELNIENCLAIVPVTTPAAKLDRIRFYGGRVMSMGENYSEALMLGLNYIECSNMHVMDPFGCDPANYAGSGTIGLEILEQNPDIDTIVAPIGTGGLITGIAVGAKSIRPDVRIVGVQTEACPAMYESLRHGTCYSTYPVSGDTVCGAVTGGVGRIAYEMLPTLIDDIIVVSERSICDALKFMIEREQIVAEAASAMVVAAVHDYPEEVGGSNVALVISGGNIDATLLETLLKEKD</sequence>
<comment type="caution">
    <text evidence="5">The sequence shown here is derived from an EMBL/GenBank/DDBJ whole genome shotgun (WGS) entry which is preliminary data.</text>
</comment>
<evidence type="ECO:0000256" key="2">
    <source>
        <dbReference type="ARBA" id="ARBA00022898"/>
    </source>
</evidence>
<dbReference type="SUPFAM" id="SSF53686">
    <property type="entry name" value="Tryptophan synthase beta subunit-like PLP-dependent enzymes"/>
    <property type="match status" value="1"/>
</dbReference>
<evidence type="ECO:0000313" key="5">
    <source>
        <dbReference type="EMBL" id="HIU23638.1"/>
    </source>
</evidence>
<feature type="domain" description="Tryptophan synthase beta chain-like PALP" evidence="4">
    <location>
        <begin position="21"/>
        <end position="308"/>
    </location>
</feature>
<dbReference type="PANTHER" id="PTHR48078">
    <property type="entry name" value="THREONINE DEHYDRATASE, MITOCHONDRIAL-RELATED"/>
    <property type="match status" value="1"/>
</dbReference>
<dbReference type="Pfam" id="PF00291">
    <property type="entry name" value="PALP"/>
    <property type="match status" value="1"/>
</dbReference>
<evidence type="ECO:0000256" key="1">
    <source>
        <dbReference type="ARBA" id="ARBA00001933"/>
    </source>
</evidence>
<reference evidence="5" key="1">
    <citation type="submission" date="2020-10" db="EMBL/GenBank/DDBJ databases">
        <authorList>
            <person name="Gilroy R."/>
        </authorList>
    </citation>
    <scope>NUCLEOTIDE SEQUENCE</scope>
    <source>
        <strain evidence="5">ChiHjej12B11-29160</strain>
    </source>
</reference>
<name>A0A9D1HW33_9ACTN</name>
<dbReference type="GO" id="GO:0009097">
    <property type="term" value="P:isoleucine biosynthetic process"/>
    <property type="evidence" value="ECO:0007669"/>
    <property type="project" value="TreeGrafter"/>
</dbReference>
<dbReference type="InterPro" id="IPR050147">
    <property type="entry name" value="Ser/Thr_Dehydratase"/>
</dbReference>
<reference evidence="5" key="2">
    <citation type="journal article" date="2021" name="PeerJ">
        <title>Extensive microbial diversity within the chicken gut microbiome revealed by metagenomics and culture.</title>
        <authorList>
            <person name="Gilroy R."/>
            <person name="Ravi A."/>
            <person name="Getino M."/>
            <person name="Pursley I."/>
            <person name="Horton D.L."/>
            <person name="Alikhan N.F."/>
            <person name="Baker D."/>
            <person name="Gharbi K."/>
            <person name="Hall N."/>
            <person name="Watson M."/>
            <person name="Adriaenssens E.M."/>
            <person name="Foster-Nyarko E."/>
            <person name="Jarju S."/>
            <person name="Secka A."/>
            <person name="Antonio M."/>
            <person name="Oren A."/>
            <person name="Chaudhuri R.R."/>
            <person name="La Ragione R."/>
            <person name="Hildebrand F."/>
            <person name="Pallen M.J."/>
        </authorList>
    </citation>
    <scope>NUCLEOTIDE SEQUENCE</scope>
    <source>
        <strain evidence="5">ChiHjej12B11-29160</strain>
    </source>
</reference>
<dbReference type="AlphaFoldDB" id="A0A9D1HW33"/>
<evidence type="ECO:0000256" key="3">
    <source>
        <dbReference type="ARBA" id="ARBA00023239"/>
    </source>
</evidence>
<gene>
    <name evidence="5" type="ORF">IAD17_01780</name>
</gene>
<evidence type="ECO:0000313" key="6">
    <source>
        <dbReference type="Proteomes" id="UP000824078"/>
    </source>
</evidence>